<feature type="non-terminal residue" evidence="2">
    <location>
        <position position="96"/>
    </location>
</feature>
<dbReference type="Pfam" id="PF20253">
    <property type="entry name" value="DUF6604"/>
    <property type="match status" value="1"/>
</dbReference>
<dbReference type="AlphaFoldDB" id="A0A067BNY4"/>
<protein>
    <recommendedName>
        <fullName evidence="1">DUF6604 domain-containing protein</fullName>
    </recommendedName>
</protein>
<feature type="domain" description="DUF6604" evidence="1">
    <location>
        <begin position="14"/>
        <end position="95"/>
    </location>
</feature>
<keyword evidence="3" id="KW-1185">Reference proteome</keyword>
<dbReference type="RefSeq" id="XP_012213240.1">
    <property type="nucleotide sequence ID" value="XM_012357850.1"/>
</dbReference>
<dbReference type="InterPro" id="IPR046539">
    <property type="entry name" value="DUF6604"/>
</dbReference>
<dbReference type="OrthoDB" id="10560850at2759"/>
<organism evidence="2 3">
    <name type="scientific">Saprolegnia parasitica (strain CBS 223.65)</name>
    <dbReference type="NCBI Taxonomy" id="695850"/>
    <lineage>
        <taxon>Eukaryota</taxon>
        <taxon>Sar</taxon>
        <taxon>Stramenopiles</taxon>
        <taxon>Oomycota</taxon>
        <taxon>Saprolegniomycetes</taxon>
        <taxon>Saprolegniales</taxon>
        <taxon>Saprolegniaceae</taxon>
        <taxon>Saprolegnia</taxon>
    </lineage>
</organism>
<evidence type="ECO:0000259" key="1">
    <source>
        <dbReference type="Pfam" id="PF20253"/>
    </source>
</evidence>
<accession>A0A067BNY4</accession>
<sequence>MATGGSTEPSGRWHRYKAATEAFVGWLQRTAAKKKKAQATAEAWTTGQIWAAAITVAEAGVPVPTDVLRHLATSIRLRWQASRCLPHEEGHLYFLN</sequence>
<dbReference type="GeneID" id="24139937"/>
<dbReference type="KEGG" id="spar:SPRG_18412"/>
<dbReference type="OMA" id="RWQASRC"/>
<dbReference type="Proteomes" id="UP000030745">
    <property type="component" value="Unassembled WGS sequence"/>
</dbReference>
<name>A0A067BNY4_SAPPC</name>
<dbReference type="EMBL" id="KK584368">
    <property type="protein sequence ID" value="KDO16051.1"/>
    <property type="molecule type" value="Genomic_DNA"/>
</dbReference>
<evidence type="ECO:0000313" key="2">
    <source>
        <dbReference type="EMBL" id="KDO16051.1"/>
    </source>
</evidence>
<gene>
    <name evidence="2" type="ORF">SPRG_18412</name>
</gene>
<reference evidence="2 3" key="1">
    <citation type="journal article" date="2013" name="PLoS Genet.">
        <title>Distinctive expansion of potential virulence genes in the genome of the oomycete fish pathogen Saprolegnia parasitica.</title>
        <authorList>
            <person name="Jiang R.H."/>
            <person name="de Bruijn I."/>
            <person name="Haas B.J."/>
            <person name="Belmonte R."/>
            <person name="Lobach L."/>
            <person name="Christie J."/>
            <person name="van den Ackerveken G."/>
            <person name="Bottin A."/>
            <person name="Bulone V."/>
            <person name="Diaz-Moreno S.M."/>
            <person name="Dumas B."/>
            <person name="Fan L."/>
            <person name="Gaulin E."/>
            <person name="Govers F."/>
            <person name="Grenville-Briggs L.J."/>
            <person name="Horner N.R."/>
            <person name="Levin J.Z."/>
            <person name="Mammella M."/>
            <person name="Meijer H.J."/>
            <person name="Morris P."/>
            <person name="Nusbaum C."/>
            <person name="Oome S."/>
            <person name="Phillips A.J."/>
            <person name="van Rooyen D."/>
            <person name="Rzeszutek E."/>
            <person name="Saraiva M."/>
            <person name="Secombes C.J."/>
            <person name="Seidl M.F."/>
            <person name="Snel B."/>
            <person name="Stassen J.H."/>
            <person name="Sykes S."/>
            <person name="Tripathy S."/>
            <person name="van den Berg H."/>
            <person name="Vega-Arreguin J.C."/>
            <person name="Wawra S."/>
            <person name="Young S.K."/>
            <person name="Zeng Q."/>
            <person name="Dieguez-Uribeondo J."/>
            <person name="Russ C."/>
            <person name="Tyler B.M."/>
            <person name="van West P."/>
        </authorList>
    </citation>
    <scope>NUCLEOTIDE SEQUENCE [LARGE SCALE GENOMIC DNA]</scope>
    <source>
        <strain evidence="2 3">CBS 223.65</strain>
    </source>
</reference>
<evidence type="ECO:0000313" key="3">
    <source>
        <dbReference type="Proteomes" id="UP000030745"/>
    </source>
</evidence>
<dbReference type="VEuPathDB" id="FungiDB:SPRG_18412"/>
<proteinExistence type="predicted"/>